<protein>
    <recommendedName>
        <fullName evidence="8 9">Dephospho-CoA kinase</fullName>
        <ecNumber evidence="8 9">2.7.1.24</ecNumber>
    </recommendedName>
    <alternativeName>
        <fullName evidence="8">Dephosphocoenzyme A kinase</fullName>
    </alternativeName>
</protein>
<accession>A0A1F5AB49</accession>
<dbReference type="GO" id="GO:0015937">
    <property type="term" value="P:coenzyme A biosynthetic process"/>
    <property type="evidence" value="ECO:0007669"/>
    <property type="project" value="UniProtKB-UniRule"/>
</dbReference>
<dbReference type="GO" id="GO:0005524">
    <property type="term" value="F:ATP binding"/>
    <property type="evidence" value="ECO:0007669"/>
    <property type="project" value="UniProtKB-UniRule"/>
</dbReference>
<dbReference type="UniPathway" id="UPA00241">
    <property type="reaction ID" value="UER00356"/>
</dbReference>
<evidence type="ECO:0000256" key="8">
    <source>
        <dbReference type="HAMAP-Rule" id="MF_00376"/>
    </source>
</evidence>
<keyword evidence="7 8" id="KW-0173">Coenzyme A biosynthesis</keyword>
<evidence type="ECO:0000313" key="11">
    <source>
        <dbReference type="Proteomes" id="UP000177701"/>
    </source>
</evidence>
<evidence type="ECO:0000256" key="7">
    <source>
        <dbReference type="ARBA" id="ARBA00022993"/>
    </source>
</evidence>
<dbReference type="InterPro" id="IPR001977">
    <property type="entry name" value="Depp_CoAkinase"/>
</dbReference>
<dbReference type="HAMAP" id="MF_00376">
    <property type="entry name" value="Dephospho_CoA_kinase"/>
    <property type="match status" value="1"/>
</dbReference>
<dbReference type="Pfam" id="PF01121">
    <property type="entry name" value="CoaE"/>
    <property type="match status" value="1"/>
</dbReference>
<dbReference type="Gene3D" id="3.40.50.300">
    <property type="entry name" value="P-loop containing nucleotide triphosphate hydrolases"/>
    <property type="match status" value="1"/>
</dbReference>
<keyword evidence="6 8" id="KW-0067">ATP-binding</keyword>
<keyword evidence="3 8" id="KW-0808">Transferase</keyword>
<comment type="catalytic activity">
    <reaction evidence="8">
        <text>3'-dephospho-CoA + ATP = ADP + CoA + H(+)</text>
        <dbReference type="Rhea" id="RHEA:18245"/>
        <dbReference type="ChEBI" id="CHEBI:15378"/>
        <dbReference type="ChEBI" id="CHEBI:30616"/>
        <dbReference type="ChEBI" id="CHEBI:57287"/>
        <dbReference type="ChEBI" id="CHEBI:57328"/>
        <dbReference type="ChEBI" id="CHEBI:456216"/>
        <dbReference type="EC" id="2.7.1.24"/>
    </reaction>
</comment>
<dbReference type="STRING" id="1797291.A2V47_01280"/>
<comment type="caution">
    <text evidence="8">Lacks conserved residue(s) required for the propagation of feature annotation.</text>
</comment>
<comment type="function">
    <text evidence="8">Catalyzes the phosphorylation of the 3'-hydroxyl group of dephosphocoenzyme A to form coenzyme A.</text>
</comment>
<comment type="subcellular location">
    <subcellularLocation>
        <location evidence="8">Cytoplasm</location>
    </subcellularLocation>
</comment>
<reference evidence="10 11" key="1">
    <citation type="journal article" date="2016" name="Nat. Commun.">
        <title>Thousands of microbial genomes shed light on interconnected biogeochemical processes in an aquifer system.</title>
        <authorList>
            <person name="Anantharaman K."/>
            <person name="Brown C.T."/>
            <person name="Hug L.A."/>
            <person name="Sharon I."/>
            <person name="Castelle C.J."/>
            <person name="Probst A.J."/>
            <person name="Thomas B.C."/>
            <person name="Singh A."/>
            <person name="Wilkins M.J."/>
            <person name="Karaoz U."/>
            <person name="Brodie E.L."/>
            <person name="Williams K.H."/>
            <person name="Hubbard S.S."/>
            <person name="Banfield J.F."/>
        </authorList>
    </citation>
    <scope>NUCLEOTIDE SEQUENCE [LARGE SCALE GENOMIC DNA]</scope>
</reference>
<evidence type="ECO:0000313" key="10">
    <source>
        <dbReference type="EMBL" id="OGD15773.1"/>
    </source>
</evidence>
<comment type="similarity">
    <text evidence="1 8">Belongs to the CoaE family.</text>
</comment>
<dbReference type="EMBL" id="MEYH01000048">
    <property type="protein sequence ID" value="OGD15773.1"/>
    <property type="molecule type" value="Genomic_DNA"/>
</dbReference>
<dbReference type="InterPro" id="IPR027417">
    <property type="entry name" value="P-loop_NTPase"/>
</dbReference>
<organism evidence="10 11">
    <name type="scientific">Candidatus Sediminicultor quintus</name>
    <dbReference type="NCBI Taxonomy" id="1797291"/>
    <lineage>
        <taxon>Bacteria</taxon>
        <taxon>Pseudomonadati</taxon>
        <taxon>Atribacterota</taxon>
        <taxon>Candidatus Phoenicimicrobiia</taxon>
        <taxon>Candidatus Pheonicimicrobiales</taxon>
        <taxon>Candidatus Phoenicimicrobiaceae</taxon>
        <taxon>Candidatus Sediminicultor</taxon>
    </lineage>
</organism>
<proteinExistence type="inferred from homology"/>
<keyword evidence="5 8" id="KW-0418">Kinase</keyword>
<keyword evidence="2 8" id="KW-0963">Cytoplasm</keyword>
<dbReference type="NCBIfam" id="TIGR00152">
    <property type="entry name" value="dephospho-CoA kinase"/>
    <property type="match status" value="1"/>
</dbReference>
<evidence type="ECO:0000256" key="2">
    <source>
        <dbReference type="ARBA" id="ARBA00022490"/>
    </source>
</evidence>
<comment type="pathway">
    <text evidence="8">Cofactor biosynthesis; coenzyme A biosynthesis; CoA from (R)-pantothenate: step 5/5.</text>
</comment>
<dbReference type="FunFam" id="3.40.50.300:FF:000991">
    <property type="entry name" value="Dephospho-CoA kinase"/>
    <property type="match status" value="1"/>
</dbReference>
<comment type="caution">
    <text evidence="10">The sequence shown here is derived from an EMBL/GenBank/DDBJ whole genome shotgun (WGS) entry which is preliminary data.</text>
</comment>
<dbReference type="AlphaFoldDB" id="A0A1F5AB49"/>
<sequence length="206" mass="23532">MALIIGLTGGIVSGKSTVARMFKDFGAKIIDADILGHSVILPYKPAWKEIVKLFGEDILGKDLTINREKLGKIVFADQALLKKLNEITHPEIMKLIKKEINLVRNKTPNQEKILVIDAALIYEAKIDRLMDKIIVVYIDEDEQIKRLIKRNNLSKDEALQRVKSQIPMKEKIKMADYVIDNNDTLDKTKKQVETFWQSLVSSRAFL</sequence>
<evidence type="ECO:0000256" key="3">
    <source>
        <dbReference type="ARBA" id="ARBA00022679"/>
    </source>
</evidence>
<dbReference type="EC" id="2.7.1.24" evidence="8 9"/>
<dbReference type="PANTHER" id="PTHR10695">
    <property type="entry name" value="DEPHOSPHO-COA KINASE-RELATED"/>
    <property type="match status" value="1"/>
</dbReference>
<dbReference type="PANTHER" id="PTHR10695:SF46">
    <property type="entry name" value="BIFUNCTIONAL COENZYME A SYNTHASE-RELATED"/>
    <property type="match status" value="1"/>
</dbReference>
<dbReference type="SUPFAM" id="SSF52540">
    <property type="entry name" value="P-loop containing nucleoside triphosphate hydrolases"/>
    <property type="match status" value="1"/>
</dbReference>
<dbReference type="PROSITE" id="PS51219">
    <property type="entry name" value="DPCK"/>
    <property type="match status" value="1"/>
</dbReference>
<dbReference type="GO" id="GO:0005737">
    <property type="term" value="C:cytoplasm"/>
    <property type="evidence" value="ECO:0007669"/>
    <property type="project" value="UniProtKB-SubCell"/>
</dbReference>
<dbReference type="Proteomes" id="UP000177701">
    <property type="component" value="Unassembled WGS sequence"/>
</dbReference>
<evidence type="ECO:0000256" key="9">
    <source>
        <dbReference type="NCBIfam" id="TIGR00152"/>
    </source>
</evidence>
<evidence type="ECO:0000256" key="5">
    <source>
        <dbReference type="ARBA" id="ARBA00022777"/>
    </source>
</evidence>
<evidence type="ECO:0000256" key="6">
    <source>
        <dbReference type="ARBA" id="ARBA00022840"/>
    </source>
</evidence>
<evidence type="ECO:0000256" key="4">
    <source>
        <dbReference type="ARBA" id="ARBA00022741"/>
    </source>
</evidence>
<keyword evidence="4 8" id="KW-0547">Nucleotide-binding</keyword>
<evidence type="ECO:0000256" key="1">
    <source>
        <dbReference type="ARBA" id="ARBA00009018"/>
    </source>
</evidence>
<name>A0A1F5AB49_9BACT</name>
<dbReference type="GO" id="GO:0004140">
    <property type="term" value="F:dephospho-CoA kinase activity"/>
    <property type="evidence" value="ECO:0007669"/>
    <property type="project" value="UniProtKB-UniRule"/>
</dbReference>
<gene>
    <name evidence="8" type="primary">coaE</name>
    <name evidence="10" type="ORF">A2V47_01280</name>
</gene>
<dbReference type="CDD" id="cd02022">
    <property type="entry name" value="DPCK"/>
    <property type="match status" value="1"/>
</dbReference>